<dbReference type="PANTHER" id="PTHR13343:SF24">
    <property type="entry name" value="OS07G0573800 PROTEIN"/>
    <property type="match status" value="1"/>
</dbReference>
<accession>A0A9W7FGE9</accession>
<dbReference type="Proteomes" id="UP001165122">
    <property type="component" value="Unassembled WGS sequence"/>
</dbReference>
<dbReference type="InterPro" id="IPR012349">
    <property type="entry name" value="Split_barrel_FMN-bd"/>
</dbReference>
<dbReference type="Pfam" id="PF13883">
    <property type="entry name" value="CREG_beta-barrel"/>
    <property type="match status" value="1"/>
</dbReference>
<feature type="region of interest" description="Disordered" evidence="1">
    <location>
        <begin position="55"/>
        <end position="78"/>
    </location>
</feature>
<dbReference type="OrthoDB" id="2138282at2759"/>
<keyword evidence="5" id="KW-1185">Reference proteome</keyword>
<reference evidence="5" key="1">
    <citation type="journal article" date="2023" name="Commun. Biol.">
        <title>Genome analysis of Parmales, the sister group of diatoms, reveals the evolutionary specialization of diatoms from phago-mixotrophs to photoautotrophs.</title>
        <authorList>
            <person name="Ban H."/>
            <person name="Sato S."/>
            <person name="Yoshikawa S."/>
            <person name="Yamada K."/>
            <person name="Nakamura Y."/>
            <person name="Ichinomiya M."/>
            <person name="Sato N."/>
            <person name="Blanc-Mathieu R."/>
            <person name="Endo H."/>
            <person name="Kuwata A."/>
            <person name="Ogata H."/>
        </authorList>
    </citation>
    <scope>NUCLEOTIDE SEQUENCE [LARGE SCALE GENOMIC DNA]</scope>
    <source>
        <strain evidence="5">NIES 3700</strain>
    </source>
</reference>
<dbReference type="AlphaFoldDB" id="A0A9W7FGE9"/>
<comment type="caution">
    <text evidence="4">The sequence shown here is derived from an EMBL/GenBank/DDBJ whole genome shotgun (WGS) entry which is preliminary data.</text>
</comment>
<dbReference type="PANTHER" id="PTHR13343">
    <property type="entry name" value="CREG1 PROTEIN"/>
    <property type="match status" value="1"/>
</dbReference>
<evidence type="ECO:0000313" key="5">
    <source>
        <dbReference type="Proteomes" id="UP001165122"/>
    </source>
</evidence>
<feature type="compositionally biased region" description="Low complexity" evidence="1">
    <location>
        <begin position="55"/>
        <end position="77"/>
    </location>
</feature>
<dbReference type="InterPro" id="IPR019595">
    <property type="entry name" value="DUF2470"/>
</dbReference>
<feature type="domain" description="CREG-like beta-barrel" evidence="3">
    <location>
        <begin position="46"/>
        <end position="205"/>
    </location>
</feature>
<feature type="domain" description="DUF2470" evidence="2">
    <location>
        <begin position="217"/>
        <end position="294"/>
    </location>
</feature>
<evidence type="ECO:0000259" key="2">
    <source>
        <dbReference type="Pfam" id="PF10615"/>
    </source>
</evidence>
<dbReference type="Pfam" id="PF10615">
    <property type="entry name" value="DUF2470"/>
    <property type="match status" value="1"/>
</dbReference>
<name>A0A9W7FGE9_9STRA</name>
<evidence type="ECO:0000259" key="3">
    <source>
        <dbReference type="Pfam" id="PF13883"/>
    </source>
</evidence>
<organism evidence="4 5">
    <name type="scientific">Triparma laevis f. longispina</name>
    <dbReference type="NCBI Taxonomy" id="1714387"/>
    <lineage>
        <taxon>Eukaryota</taxon>
        <taxon>Sar</taxon>
        <taxon>Stramenopiles</taxon>
        <taxon>Ochrophyta</taxon>
        <taxon>Bolidophyceae</taxon>
        <taxon>Parmales</taxon>
        <taxon>Triparmaceae</taxon>
        <taxon>Triparma</taxon>
    </lineage>
</organism>
<dbReference type="InterPro" id="IPR037119">
    <property type="entry name" value="Haem_oxidase_HugZ-like_sf"/>
</dbReference>
<proteinExistence type="predicted"/>
<sequence>MLNSFPFLSPLHINAASSKLSSTATASTSSPINADALPQFKLTLTEKAKTVTSTSTSGTLCTLVTPSPSSSPSSPSPEIAGYPFGSHCDYVLDGLGNPVLLMNEDSQHTKFVEASEGQVSLFTQLGNEGGGNQEVSRVSLTGILTPFSGDEEDLDSLKMKYSLAHTYADRVMESPKFKFYRLRVESCYYVGGFGVGAKWVDVEEYGRCEPDILAKESQSICEKINEENEDDLLNVGIHLLSITSITLARLTGIDRLGMDLRVTYKGARSKEYTDEFRIGFRIPIMSTEDAKSETLKIFQEAWEKGEGVEWEVGEEEEEDYKLPVFKFASDALGKS</sequence>
<dbReference type="SUPFAM" id="SSF50475">
    <property type="entry name" value="FMN-binding split barrel"/>
    <property type="match status" value="1"/>
</dbReference>
<dbReference type="GO" id="GO:0005737">
    <property type="term" value="C:cytoplasm"/>
    <property type="evidence" value="ECO:0007669"/>
    <property type="project" value="UniProtKB-ARBA"/>
</dbReference>
<dbReference type="Gene3D" id="2.30.110.10">
    <property type="entry name" value="Electron Transport, Fmn-binding Protein, Chain A"/>
    <property type="match status" value="1"/>
</dbReference>
<dbReference type="EMBL" id="BRXW01000166">
    <property type="protein sequence ID" value="GMI11697.1"/>
    <property type="molecule type" value="Genomic_DNA"/>
</dbReference>
<dbReference type="InterPro" id="IPR055343">
    <property type="entry name" value="CREG_beta-barrel"/>
</dbReference>
<dbReference type="Gene3D" id="3.20.180.10">
    <property type="entry name" value="PNP-oxidase-like"/>
    <property type="match status" value="1"/>
</dbReference>
<gene>
    <name evidence="4" type="ORF">TrLO_g5497</name>
</gene>
<protein>
    <submittedName>
        <fullName evidence="4">Uncharacterized protein</fullName>
    </submittedName>
</protein>
<evidence type="ECO:0000313" key="4">
    <source>
        <dbReference type="EMBL" id="GMI11697.1"/>
    </source>
</evidence>
<evidence type="ECO:0000256" key="1">
    <source>
        <dbReference type="SAM" id="MobiDB-lite"/>
    </source>
</evidence>